<reference evidence="1" key="3">
    <citation type="submission" date="2022-06" db="UniProtKB">
        <authorList>
            <consortium name="EnsemblPlants"/>
        </authorList>
    </citation>
    <scope>IDENTIFICATION</scope>
</reference>
<organism evidence="1 2">
    <name type="scientific">Triticum urartu</name>
    <name type="common">Red wild einkorn</name>
    <name type="synonym">Crithodium urartu</name>
    <dbReference type="NCBI Taxonomy" id="4572"/>
    <lineage>
        <taxon>Eukaryota</taxon>
        <taxon>Viridiplantae</taxon>
        <taxon>Streptophyta</taxon>
        <taxon>Embryophyta</taxon>
        <taxon>Tracheophyta</taxon>
        <taxon>Spermatophyta</taxon>
        <taxon>Magnoliopsida</taxon>
        <taxon>Liliopsida</taxon>
        <taxon>Poales</taxon>
        <taxon>Poaceae</taxon>
        <taxon>BOP clade</taxon>
        <taxon>Pooideae</taxon>
        <taxon>Triticodae</taxon>
        <taxon>Triticeae</taxon>
        <taxon>Triticinae</taxon>
        <taxon>Triticum</taxon>
    </lineage>
</organism>
<protein>
    <submittedName>
        <fullName evidence="1">Uncharacterized protein</fullName>
    </submittedName>
</protein>
<name>A0A8R7R320_TRIUA</name>
<dbReference type="AlphaFoldDB" id="A0A8R7R320"/>
<accession>A0A8R7R320</accession>
<dbReference type="EnsemblPlants" id="TuG1812G0700002948.01.T02">
    <property type="protein sequence ID" value="TuG1812G0700002948.01.T02.cds348211"/>
    <property type="gene ID" value="TuG1812G0700002948.01"/>
</dbReference>
<proteinExistence type="predicted"/>
<reference evidence="1" key="2">
    <citation type="submission" date="2018-03" db="EMBL/GenBank/DDBJ databases">
        <title>The Triticum urartu genome reveals the dynamic nature of wheat genome evolution.</title>
        <authorList>
            <person name="Ling H."/>
            <person name="Ma B."/>
            <person name="Shi X."/>
            <person name="Liu H."/>
            <person name="Dong L."/>
            <person name="Sun H."/>
            <person name="Cao Y."/>
            <person name="Gao Q."/>
            <person name="Zheng S."/>
            <person name="Li Y."/>
            <person name="Yu Y."/>
            <person name="Du H."/>
            <person name="Qi M."/>
            <person name="Li Y."/>
            <person name="Yu H."/>
            <person name="Cui Y."/>
            <person name="Wang N."/>
            <person name="Chen C."/>
            <person name="Wu H."/>
            <person name="Zhao Y."/>
            <person name="Zhang J."/>
            <person name="Li Y."/>
            <person name="Zhou W."/>
            <person name="Zhang B."/>
            <person name="Hu W."/>
            <person name="Eijk M."/>
            <person name="Tang J."/>
            <person name="Witsenboer H."/>
            <person name="Zhao S."/>
            <person name="Li Z."/>
            <person name="Zhang A."/>
            <person name="Wang D."/>
            <person name="Liang C."/>
        </authorList>
    </citation>
    <scope>NUCLEOTIDE SEQUENCE [LARGE SCALE GENOMIC DNA]</scope>
    <source>
        <strain evidence="1">cv. G1812</strain>
    </source>
</reference>
<evidence type="ECO:0000313" key="1">
    <source>
        <dbReference type="EnsemblPlants" id="TuG1812G0700002948.01.T02.cds348211"/>
    </source>
</evidence>
<keyword evidence="2" id="KW-1185">Reference proteome</keyword>
<dbReference type="Proteomes" id="UP000015106">
    <property type="component" value="Chromosome 7"/>
</dbReference>
<evidence type="ECO:0000313" key="2">
    <source>
        <dbReference type="Proteomes" id="UP000015106"/>
    </source>
</evidence>
<dbReference type="Gramene" id="TuG1812G0700002948.01.T02">
    <property type="protein sequence ID" value="TuG1812G0700002948.01.T02.cds348211"/>
    <property type="gene ID" value="TuG1812G0700002948.01"/>
</dbReference>
<sequence length="82" mass="9330">MGLRDCQAGKVRQLVQFDAFQLLDNGFVPCVVSMYLLKHLLCSSIWRKKHGAAYQAGESHIMPILELADRLRCAGQKYCQFL</sequence>
<reference evidence="2" key="1">
    <citation type="journal article" date="2013" name="Nature">
        <title>Draft genome of the wheat A-genome progenitor Triticum urartu.</title>
        <authorList>
            <person name="Ling H.Q."/>
            <person name="Zhao S."/>
            <person name="Liu D."/>
            <person name="Wang J."/>
            <person name="Sun H."/>
            <person name="Zhang C."/>
            <person name="Fan H."/>
            <person name="Li D."/>
            <person name="Dong L."/>
            <person name="Tao Y."/>
            <person name="Gao C."/>
            <person name="Wu H."/>
            <person name="Li Y."/>
            <person name="Cui Y."/>
            <person name="Guo X."/>
            <person name="Zheng S."/>
            <person name="Wang B."/>
            <person name="Yu K."/>
            <person name="Liang Q."/>
            <person name="Yang W."/>
            <person name="Lou X."/>
            <person name="Chen J."/>
            <person name="Feng M."/>
            <person name="Jian J."/>
            <person name="Zhang X."/>
            <person name="Luo G."/>
            <person name="Jiang Y."/>
            <person name="Liu J."/>
            <person name="Wang Z."/>
            <person name="Sha Y."/>
            <person name="Zhang B."/>
            <person name="Wu H."/>
            <person name="Tang D."/>
            <person name="Shen Q."/>
            <person name="Xue P."/>
            <person name="Zou S."/>
            <person name="Wang X."/>
            <person name="Liu X."/>
            <person name="Wang F."/>
            <person name="Yang Y."/>
            <person name="An X."/>
            <person name="Dong Z."/>
            <person name="Zhang K."/>
            <person name="Zhang X."/>
            <person name="Luo M.C."/>
            <person name="Dvorak J."/>
            <person name="Tong Y."/>
            <person name="Wang J."/>
            <person name="Yang H."/>
            <person name="Li Z."/>
            <person name="Wang D."/>
            <person name="Zhang A."/>
            <person name="Wang J."/>
        </authorList>
    </citation>
    <scope>NUCLEOTIDE SEQUENCE</scope>
    <source>
        <strain evidence="2">cv. G1812</strain>
    </source>
</reference>